<evidence type="ECO:0000313" key="2">
    <source>
        <dbReference type="Proteomes" id="UP000515211"/>
    </source>
</evidence>
<evidence type="ECO:0000259" key="1">
    <source>
        <dbReference type="Pfam" id="PF13966"/>
    </source>
</evidence>
<name>A0A6P4C6P3_ARADU</name>
<reference evidence="2" key="1">
    <citation type="journal article" date="2016" name="Nat. Genet.">
        <title>The genome sequences of Arachis duranensis and Arachis ipaensis, the diploid ancestors of cultivated peanut.</title>
        <authorList>
            <person name="Bertioli D.J."/>
            <person name="Cannon S.B."/>
            <person name="Froenicke L."/>
            <person name="Huang G."/>
            <person name="Farmer A.D."/>
            <person name="Cannon E.K."/>
            <person name="Liu X."/>
            <person name="Gao D."/>
            <person name="Clevenger J."/>
            <person name="Dash S."/>
            <person name="Ren L."/>
            <person name="Moretzsohn M.C."/>
            <person name="Shirasawa K."/>
            <person name="Huang W."/>
            <person name="Vidigal B."/>
            <person name="Abernathy B."/>
            <person name="Chu Y."/>
            <person name="Niederhuth C.E."/>
            <person name="Umale P."/>
            <person name="Araujo A.C."/>
            <person name="Kozik A."/>
            <person name="Kim K.D."/>
            <person name="Burow M.D."/>
            <person name="Varshney R.K."/>
            <person name="Wang X."/>
            <person name="Zhang X."/>
            <person name="Barkley N."/>
            <person name="Guimaraes P.M."/>
            <person name="Isobe S."/>
            <person name="Guo B."/>
            <person name="Liao B."/>
            <person name="Stalker H.T."/>
            <person name="Schmitz R.J."/>
            <person name="Scheffler B.E."/>
            <person name="Leal-Bertioli S.C."/>
            <person name="Xun X."/>
            <person name="Jackson S.A."/>
            <person name="Michelmore R."/>
            <person name="Ozias-Akins P."/>
        </authorList>
    </citation>
    <scope>NUCLEOTIDE SEQUENCE [LARGE SCALE GENOMIC DNA]</scope>
    <source>
        <strain evidence="2">cv. V14167</strain>
    </source>
</reference>
<dbReference type="Proteomes" id="UP000515211">
    <property type="component" value="Chromosome 9"/>
</dbReference>
<dbReference type="KEGG" id="adu:107466863"/>
<reference evidence="3" key="2">
    <citation type="submission" date="2025-08" db="UniProtKB">
        <authorList>
            <consortium name="RefSeq"/>
        </authorList>
    </citation>
    <scope>IDENTIFICATION</scope>
    <source>
        <tissue evidence="3">Whole plant</tissue>
    </source>
</reference>
<protein>
    <submittedName>
        <fullName evidence="3">Uncharacterized protein LOC107466863</fullName>
    </submittedName>
</protein>
<dbReference type="AlphaFoldDB" id="A0A6P4C6P3"/>
<dbReference type="Pfam" id="PF13966">
    <property type="entry name" value="zf-RVT"/>
    <property type="match status" value="1"/>
</dbReference>
<feature type="domain" description="Reverse transcriptase zinc-binding" evidence="1">
    <location>
        <begin position="62"/>
        <end position="152"/>
    </location>
</feature>
<dbReference type="GeneID" id="107466863"/>
<organism evidence="2 3">
    <name type="scientific">Arachis duranensis</name>
    <name type="common">Wild peanut</name>
    <dbReference type="NCBI Taxonomy" id="130453"/>
    <lineage>
        <taxon>Eukaryota</taxon>
        <taxon>Viridiplantae</taxon>
        <taxon>Streptophyta</taxon>
        <taxon>Embryophyta</taxon>
        <taxon>Tracheophyta</taxon>
        <taxon>Spermatophyta</taxon>
        <taxon>Magnoliopsida</taxon>
        <taxon>eudicotyledons</taxon>
        <taxon>Gunneridae</taxon>
        <taxon>Pentapetalae</taxon>
        <taxon>rosids</taxon>
        <taxon>fabids</taxon>
        <taxon>Fabales</taxon>
        <taxon>Fabaceae</taxon>
        <taxon>Papilionoideae</taxon>
        <taxon>50 kb inversion clade</taxon>
        <taxon>dalbergioids sensu lato</taxon>
        <taxon>Dalbergieae</taxon>
        <taxon>Pterocarpus clade</taxon>
        <taxon>Arachis</taxon>
    </lineage>
</organism>
<dbReference type="InterPro" id="IPR026960">
    <property type="entry name" value="RVT-Znf"/>
</dbReference>
<accession>A0A6P4C6P3</accession>
<proteinExistence type="predicted"/>
<gene>
    <name evidence="3" type="primary">LOC107466863</name>
</gene>
<dbReference type="RefSeq" id="XP_015941358.1">
    <property type="nucleotide sequence ID" value="XM_016085872.1"/>
</dbReference>
<sequence length="238" mass="28276">MIGDCGFWDGLEWIWNFQWRRELFQWELELVNQLHERLRTVTLADGQEDHIVWKFDCKGIFSTNSVVKVLQSETLSAEVTSYSFTSAVWRGVVPPRIELFGWFVLVGRVNTKERLTRLGVILPTDNIYVLCKKEVESVKHLFLLCDLTWQVWCSWLRSFGEDWVIPGTVRELFESWTSWHKRKQEQKRRLTGFFAVIWNIWVERNVRIFNDKETGVDFVIRRTIQSYNEWSASASADC</sequence>
<keyword evidence="2" id="KW-1185">Reference proteome</keyword>
<evidence type="ECO:0000313" key="3">
    <source>
        <dbReference type="RefSeq" id="XP_015941358.1"/>
    </source>
</evidence>